<dbReference type="EMBL" id="ASWH01000002">
    <property type="protein sequence ID" value="EOW79655.1"/>
    <property type="molecule type" value="Genomic_DNA"/>
</dbReference>
<dbReference type="RefSeq" id="WP_010779015.1">
    <property type="nucleotide sequence ID" value="NZ_ASWH01000002.1"/>
</dbReference>
<keyword evidence="3 8" id="KW-0812">Transmembrane</keyword>
<dbReference type="GO" id="GO:0015271">
    <property type="term" value="F:outward rectifier potassium channel activity"/>
    <property type="evidence" value="ECO:0007669"/>
    <property type="project" value="TreeGrafter"/>
</dbReference>
<evidence type="ECO:0000256" key="5">
    <source>
        <dbReference type="ARBA" id="ARBA00023065"/>
    </source>
</evidence>
<keyword evidence="2" id="KW-0813">Transport</keyword>
<evidence type="ECO:0000256" key="7">
    <source>
        <dbReference type="ARBA" id="ARBA00023303"/>
    </source>
</evidence>
<keyword evidence="7" id="KW-0407">Ion channel</keyword>
<evidence type="ECO:0000256" key="6">
    <source>
        <dbReference type="ARBA" id="ARBA00023136"/>
    </source>
</evidence>
<dbReference type="PANTHER" id="PTHR11003">
    <property type="entry name" value="POTASSIUM CHANNEL, SUBFAMILY K"/>
    <property type="match status" value="1"/>
</dbReference>
<dbReference type="PATRIC" id="fig|1158614.3.peg.581"/>
<evidence type="ECO:0000313" key="10">
    <source>
        <dbReference type="EMBL" id="EOI58493.1"/>
    </source>
</evidence>
<gene>
    <name evidence="11" type="ORF">I592_03795</name>
    <name evidence="10" type="ORF">UKC_00566</name>
</gene>
<reference evidence="10 12" key="1">
    <citation type="submission" date="2013-02" db="EMBL/GenBank/DDBJ databases">
        <title>The Genome Sequence of Enterococcus gilvus ATCC BAA-350.</title>
        <authorList>
            <consortium name="The Broad Institute Genome Sequencing Platform"/>
            <consortium name="The Broad Institute Genome Sequencing Center for Infectious Disease"/>
            <person name="Earl A.M."/>
            <person name="Gilmore M.S."/>
            <person name="Lebreton F."/>
            <person name="Walker B."/>
            <person name="Young S.K."/>
            <person name="Zeng Q."/>
            <person name="Gargeya S."/>
            <person name="Fitzgerald M."/>
            <person name="Haas B."/>
            <person name="Abouelleil A."/>
            <person name="Alvarado L."/>
            <person name="Arachchi H.M."/>
            <person name="Berlin A.M."/>
            <person name="Chapman S.B."/>
            <person name="Dewar J."/>
            <person name="Goldberg J."/>
            <person name="Griggs A."/>
            <person name="Gujja S."/>
            <person name="Hansen M."/>
            <person name="Howarth C."/>
            <person name="Imamovic A."/>
            <person name="Larimer J."/>
            <person name="McCowan C."/>
            <person name="Murphy C."/>
            <person name="Neiman D."/>
            <person name="Pearson M."/>
            <person name="Priest M."/>
            <person name="Roberts A."/>
            <person name="Saif S."/>
            <person name="Shea T."/>
            <person name="Sisk P."/>
            <person name="Sykes S."/>
            <person name="Wortman J."/>
            <person name="Nusbaum C."/>
            <person name="Birren B."/>
        </authorList>
    </citation>
    <scope>NUCLEOTIDE SEQUENCE [LARGE SCALE GENOMIC DNA]</scope>
    <source>
        <strain evidence="10 12">ATCC BAA-350</strain>
    </source>
</reference>
<feature type="transmembrane region" description="Helical" evidence="8">
    <location>
        <begin position="78"/>
        <end position="99"/>
    </location>
</feature>
<protein>
    <recommendedName>
        <fullName evidence="9">Potassium channel domain-containing protein</fullName>
    </recommendedName>
</protein>
<proteinExistence type="predicted"/>
<feature type="domain" description="Potassium channel" evidence="9">
    <location>
        <begin position="30"/>
        <end position="103"/>
    </location>
</feature>
<dbReference type="Proteomes" id="UP000014160">
    <property type="component" value="Unassembled WGS sequence"/>
</dbReference>
<dbReference type="InterPro" id="IPR003280">
    <property type="entry name" value="2pore_dom_K_chnl"/>
</dbReference>
<dbReference type="InterPro" id="IPR013099">
    <property type="entry name" value="K_chnl_dom"/>
</dbReference>
<comment type="caution">
    <text evidence="10">The sequence shown here is derived from an EMBL/GenBank/DDBJ whole genome shotgun (WGS) entry which is preliminary data.</text>
</comment>
<evidence type="ECO:0000313" key="13">
    <source>
        <dbReference type="Proteomes" id="UP000014160"/>
    </source>
</evidence>
<dbReference type="GO" id="GO:0030322">
    <property type="term" value="P:stabilization of membrane potential"/>
    <property type="evidence" value="ECO:0007669"/>
    <property type="project" value="TreeGrafter"/>
</dbReference>
<dbReference type="SUPFAM" id="SSF81324">
    <property type="entry name" value="Voltage-gated potassium channels"/>
    <property type="match status" value="1"/>
</dbReference>
<keyword evidence="5" id="KW-0406">Ion transport</keyword>
<dbReference type="Pfam" id="PF07885">
    <property type="entry name" value="Ion_trans_2"/>
    <property type="match status" value="1"/>
</dbReference>
<evidence type="ECO:0000313" key="12">
    <source>
        <dbReference type="Proteomes" id="UP000013750"/>
    </source>
</evidence>
<evidence type="ECO:0000256" key="2">
    <source>
        <dbReference type="ARBA" id="ARBA00022448"/>
    </source>
</evidence>
<dbReference type="PANTHER" id="PTHR11003:SF291">
    <property type="entry name" value="IP11374P"/>
    <property type="match status" value="1"/>
</dbReference>
<evidence type="ECO:0000256" key="8">
    <source>
        <dbReference type="SAM" id="Phobius"/>
    </source>
</evidence>
<accession>R2XVD8</accession>
<evidence type="ECO:0000256" key="4">
    <source>
        <dbReference type="ARBA" id="ARBA00022989"/>
    </source>
</evidence>
<sequence length="122" mass="14024">MVAFALLFRSLWHILRILFRQEEQKALMLAVLFILSIGTIFYHNIEGMTYLDALYFSVMTLATVGYGDLSPQTAFGKLFSILYVFVRVGILTALIANFNRALAEYHKKKRHNERKTETSNNG</sequence>
<dbReference type="GO" id="GO:0005886">
    <property type="term" value="C:plasma membrane"/>
    <property type="evidence" value="ECO:0007669"/>
    <property type="project" value="TreeGrafter"/>
</dbReference>
<evidence type="ECO:0000313" key="11">
    <source>
        <dbReference type="EMBL" id="EOW79655.1"/>
    </source>
</evidence>
<keyword evidence="4 8" id="KW-1133">Transmembrane helix</keyword>
<evidence type="ECO:0000256" key="3">
    <source>
        <dbReference type="ARBA" id="ARBA00022692"/>
    </source>
</evidence>
<dbReference type="eggNOG" id="COG1226">
    <property type="taxonomic scope" value="Bacteria"/>
</dbReference>
<dbReference type="Proteomes" id="UP000013750">
    <property type="component" value="Unassembled WGS sequence"/>
</dbReference>
<comment type="subcellular location">
    <subcellularLocation>
        <location evidence="1">Membrane</location>
        <topology evidence="1">Multi-pass membrane protein</topology>
    </subcellularLocation>
</comment>
<dbReference type="Gene3D" id="1.10.287.70">
    <property type="match status" value="1"/>
</dbReference>
<dbReference type="AlphaFoldDB" id="R2XVD8"/>
<dbReference type="OrthoDB" id="9785285at2"/>
<dbReference type="EMBL" id="AJDQ01000003">
    <property type="protein sequence ID" value="EOI58493.1"/>
    <property type="molecule type" value="Genomic_DNA"/>
</dbReference>
<reference evidence="11 13" key="2">
    <citation type="submission" date="2013-03" db="EMBL/GenBank/DDBJ databases">
        <title>The Genome Sequence of Enterococcus gilvus ATCC BAA-350 (PacBio/Illumina hybrid assembly).</title>
        <authorList>
            <consortium name="The Broad Institute Genomics Platform"/>
            <consortium name="The Broad Institute Genome Sequencing Center for Infectious Disease"/>
            <person name="Earl A."/>
            <person name="Russ C."/>
            <person name="Gilmore M."/>
            <person name="Surin D."/>
            <person name="Walker B."/>
            <person name="Young S."/>
            <person name="Zeng Q."/>
            <person name="Gargeya S."/>
            <person name="Fitzgerald M."/>
            <person name="Haas B."/>
            <person name="Abouelleil A."/>
            <person name="Allen A.W."/>
            <person name="Alvarado L."/>
            <person name="Arachchi H.M."/>
            <person name="Berlin A.M."/>
            <person name="Chapman S.B."/>
            <person name="Gainer-Dewar J."/>
            <person name="Goldberg J."/>
            <person name="Griggs A."/>
            <person name="Gujja S."/>
            <person name="Hansen M."/>
            <person name="Howarth C."/>
            <person name="Imamovic A."/>
            <person name="Ireland A."/>
            <person name="Larimer J."/>
            <person name="McCowan C."/>
            <person name="Murphy C."/>
            <person name="Pearson M."/>
            <person name="Poon T.W."/>
            <person name="Priest M."/>
            <person name="Roberts A."/>
            <person name="Saif S."/>
            <person name="Shea T."/>
            <person name="Sisk P."/>
            <person name="Sykes S."/>
            <person name="Wortman J."/>
            <person name="Nusbaum C."/>
            <person name="Birren B."/>
        </authorList>
    </citation>
    <scope>NUCLEOTIDE SEQUENCE [LARGE SCALE GENOMIC DNA]</scope>
    <source>
        <strain evidence="11 13">ATCC BAA-350</strain>
    </source>
</reference>
<dbReference type="GO" id="GO:0022841">
    <property type="term" value="F:potassium ion leak channel activity"/>
    <property type="evidence" value="ECO:0007669"/>
    <property type="project" value="TreeGrafter"/>
</dbReference>
<keyword evidence="13" id="KW-1185">Reference proteome</keyword>
<organism evidence="10 12">
    <name type="scientific">Enterococcus gilvus ATCC BAA-350</name>
    <dbReference type="NCBI Taxonomy" id="1158614"/>
    <lineage>
        <taxon>Bacteria</taxon>
        <taxon>Bacillati</taxon>
        <taxon>Bacillota</taxon>
        <taxon>Bacilli</taxon>
        <taxon>Lactobacillales</taxon>
        <taxon>Enterococcaceae</taxon>
        <taxon>Enterococcus</taxon>
    </lineage>
</organism>
<dbReference type="HOGENOM" id="CLU_141475_1_0_9"/>
<keyword evidence="6 8" id="KW-0472">Membrane</keyword>
<name>R2XVD8_9ENTE</name>
<evidence type="ECO:0000259" key="9">
    <source>
        <dbReference type="Pfam" id="PF07885"/>
    </source>
</evidence>
<evidence type="ECO:0000256" key="1">
    <source>
        <dbReference type="ARBA" id="ARBA00004141"/>
    </source>
</evidence>
<feature type="transmembrane region" description="Helical" evidence="8">
    <location>
        <begin position="26"/>
        <end position="45"/>
    </location>
</feature>